<dbReference type="GO" id="GO:0004015">
    <property type="term" value="F:adenosylmethionine-8-amino-7-oxononanoate transaminase activity"/>
    <property type="evidence" value="ECO:0007669"/>
    <property type="project" value="TreeGrafter"/>
</dbReference>
<evidence type="ECO:0000313" key="8">
    <source>
        <dbReference type="EMBL" id="PYE87055.1"/>
    </source>
</evidence>
<dbReference type="SUPFAM" id="SSF53383">
    <property type="entry name" value="PLP-dependent transferases"/>
    <property type="match status" value="1"/>
</dbReference>
<dbReference type="Proteomes" id="UP000247454">
    <property type="component" value="Unassembled WGS sequence"/>
</dbReference>
<comment type="caution">
    <text evidence="8">The sequence shown here is derived from an EMBL/GenBank/DDBJ whole genome shotgun (WGS) entry which is preliminary data.</text>
</comment>
<keyword evidence="8" id="KW-0670">Pyruvate</keyword>
<dbReference type="InterPro" id="IPR015422">
    <property type="entry name" value="PyrdxlP-dep_Trfase_small"/>
</dbReference>
<name>A0A318T329_9HYPH</name>
<accession>A0A318T329</accession>
<dbReference type="GO" id="GO:0030170">
    <property type="term" value="F:pyridoxal phosphate binding"/>
    <property type="evidence" value="ECO:0007669"/>
    <property type="project" value="InterPro"/>
</dbReference>
<evidence type="ECO:0000256" key="7">
    <source>
        <dbReference type="SAM" id="MobiDB-lite"/>
    </source>
</evidence>
<evidence type="ECO:0000256" key="5">
    <source>
        <dbReference type="ARBA" id="ARBA00022898"/>
    </source>
</evidence>
<dbReference type="InterPro" id="IPR015421">
    <property type="entry name" value="PyrdxlP-dep_Trfase_major"/>
</dbReference>
<evidence type="ECO:0000256" key="1">
    <source>
        <dbReference type="ARBA" id="ARBA00001933"/>
    </source>
</evidence>
<evidence type="ECO:0000256" key="4">
    <source>
        <dbReference type="ARBA" id="ARBA00022679"/>
    </source>
</evidence>
<dbReference type="InterPro" id="IPR005814">
    <property type="entry name" value="Aminotrans_3"/>
</dbReference>
<dbReference type="PANTHER" id="PTHR42684:SF1">
    <property type="entry name" value="BETA-ALANINE--PYRUVATE AMINOTRANSFERASE"/>
    <property type="match status" value="1"/>
</dbReference>
<dbReference type="Gene3D" id="3.40.640.10">
    <property type="entry name" value="Type I PLP-dependent aspartate aminotransferase-like (Major domain)"/>
    <property type="match status" value="1"/>
</dbReference>
<keyword evidence="4" id="KW-0808">Transferase</keyword>
<organism evidence="8 9">
    <name type="scientific">Phyllobacterium leguminum</name>
    <dbReference type="NCBI Taxonomy" id="314237"/>
    <lineage>
        <taxon>Bacteria</taxon>
        <taxon>Pseudomonadati</taxon>
        <taxon>Pseudomonadota</taxon>
        <taxon>Alphaproteobacteria</taxon>
        <taxon>Hyphomicrobiales</taxon>
        <taxon>Phyllobacteriaceae</taxon>
        <taxon>Phyllobacterium</taxon>
    </lineage>
</organism>
<dbReference type="PANTHER" id="PTHR42684">
    <property type="entry name" value="ADENOSYLMETHIONINE-8-AMINO-7-OXONONANOATE AMINOTRANSFERASE"/>
    <property type="match status" value="1"/>
</dbReference>
<evidence type="ECO:0000256" key="3">
    <source>
        <dbReference type="ARBA" id="ARBA00022576"/>
    </source>
</evidence>
<dbReference type="AlphaFoldDB" id="A0A318T329"/>
<reference evidence="8 9" key="1">
    <citation type="submission" date="2018-06" db="EMBL/GenBank/DDBJ databases">
        <title>Genomic Encyclopedia of Type Strains, Phase III (KMG-III): the genomes of soil and plant-associated and newly described type strains.</title>
        <authorList>
            <person name="Whitman W."/>
        </authorList>
    </citation>
    <scope>NUCLEOTIDE SEQUENCE [LARGE SCALE GENOMIC DNA]</scope>
    <source>
        <strain evidence="8 9">ORS 1419</strain>
    </source>
</reference>
<comment type="similarity">
    <text evidence="2 6">Belongs to the class-III pyridoxal-phosphate-dependent aminotransferase family.</text>
</comment>
<evidence type="ECO:0000256" key="6">
    <source>
        <dbReference type="RuleBase" id="RU003560"/>
    </source>
</evidence>
<dbReference type="InterPro" id="IPR049704">
    <property type="entry name" value="Aminotrans_3_PPA_site"/>
</dbReference>
<dbReference type="InterPro" id="IPR015424">
    <property type="entry name" value="PyrdxlP-dep_Trfase"/>
</dbReference>
<protein>
    <submittedName>
        <fullName evidence="8">Beta-alanine--pyruvate transaminase</fullName>
    </submittedName>
</protein>
<proteinExistence type="inferred from homology"/>
<comment type="cofactor">
    <cofactor evidence="1">
        <name>pyridoxal 5'-phosphate</name>
        <dbReference type="ChEBI" id="CHEBI:597326"/>
    </cofactor>
</comment>
<evidence type="ECO:0000256" key="2">
    <source>
        <dbReference type="ARBA" id="ARBA00008954"/>
    </source>
</evidence>
<dbReference type="EMBL" id="QJTF01000016">
    <property type="protein sequence ID" value="PYE87055.1"/>
    <property type="molecule type" value="Genomic_DNA"/>
</dbReference>
<sequence length="507" mass="54473">MPLTLTLSPHAGRGGHKRLSPSFLPDAGEKKEAANADAPSPRKSRGEGKGEGLRGNAPTIYQLENLTMRNTPSLENYWMPFTANRQFKAVPRLLASAEGMYYTDVDGNKILDGTSGLWCVNAGHGRKRIADAVARQLTTMDYAPSFQMGHPIAFDFAEKLGERAPGGPDAKLDRIFFTGSGSESVDTALKIAIAYQRAIGQGTRTRVIGRERGYHGVGFGGISVGGLVNNRRVFPMLPGTDHLRHTHNPERNSFVKGLPAHGAELADDLERLVALHGAETIAAVIVEPVAGSTGVLLPPQGYLERLRAIADRHGILLIFDEVITGFGRLGAPFAVDYFGVVPDLVTTAKGLTNGAIPMGAVFSSRHIHDALMHGPENQIELFHGYTYSGHPAACAAGLATLEIYEEEGLLSRGAELAPYWQDAIHSLNGLPNIIDIRTIGLVAGIELSSRKDAPGARAYEIFTDCFKKGLLIRVTGDIIALSPPLIVERGEIDTIVSVLGESIRRIS</sequence>
<dbReference type="Gene3D" id="3.90.1150.10">
    <property type="entry name" value="Aspartate Aminotransferase, domain 1"/>
    <property type="match status" value="1"/>
</dbReference>
<dbReference type="PROSITE" id="PS00600">
    <property type="entry name" value="AA_TRANSFER_CLASS_3"/>
    <property type="match status" value="1"/>
</dbReference>
<dbReference type="PIRSF" id="PIRSF000521">
    <property type="entry name" value="Transaminase_4ab_Lys_Orn"/>
    <property type="match status" value="1"/>
</dbReference>
<gene>
    <name evidence="8" type="ORF">C7477_11613</name>
</gene>
<dbReference type="GO" id="GO:0009102">
    <property type="term" value="P:biotin biosynthetic process"/>
    <property type="evidence" value="ECO:0007669"/>
    <property type="project" value="TreeGrafter"/>
</dbReference>
<keyword evidence="5 6" id="KW-0663">Pyridoxal phosphate</keyword>
<keyword evidence="3" id="KW-0032">Aminotransferase</keyword>
<dbReference type="FunFam" id="3.40.640.10:FF:000014">
    <property type="entry name" value="Adenosylmethionine-8-amino-7-oxononanoate aminotransferase, probable"/>
    <property type="match status" value="1"/>
</dbReference>
<keyword evidence="9" id="KW-1185">Reference proteome</keyword>
<feature type="region of interest" description="Disordered" evidence="7">
    <location>
        <begin position="1"/>
        <end position="56"/>
    </location>
</feature>
<dbReference type="CDD" id="cd00610">
    <property type="entry name" value="OAT_like"/>
    <property type="match status" value="1"/>
</dbReference>
<evidence type="ECO:0000313" key="9">
    <source>
        <dbReference type="Proteomes" id="UP000247454"/>
    </source>
</evidence>
<dbReference type="Pfam" id="PF00202">
    <property type="entry name" value="Aminotran_3"/>
    <property type="match status" value="1"/>
</dbReference>